<dbReference type="PANTHER" id="PTHR43582:SF2">
    <property type="entry name" value="LINEARMYCIN RESISTANCE ATP-BINDING PROTEIN LNRL"/>
    <property type="match status" value="1"/>
</dbReference>
<comment type="subcellular location">
    <subcellularLocation>
        <location evidence="1">Cell membrane</location>
        <topology evidence="1">Peripheral membrane protein</topology>
        <orientation evidence="1">Cytoplasmic side</orientation>
    </subcellularLocation>
</comment>
<evidence type="ECO:0000256" key="6">
    <source>
        <dbReference type="ARBA" id="ARBA00022967"/>
    </source>
</evidence>
<evidence type="ECO:0000313" key="10">
    <source>
        <dbReference type="EMBL" id="PIE33094.1"/>
    </source>
</evidence>
<keyword evidence="3" id="KW-1003">Cell membrane</keyword>
<feature type="domain" description="ABC transporter" evidence="9">
    <location>
        <begin position="3"/>
        <end position="233"/>
    </location>
</feature>
<gene>
    <name evidence="10" type="ORF">CSA55_02465</name>
</gene>
<keyword evidence="7" id="KW-0472">Membrane</keyword>
<dbReference type="PROSITE" id="PS50893">
    <property type="entry name" value="ABC_TRANSPORTER_2"/>
    <property type="match status" value="1"/>
</dbReference>
<dbReference type="PROSITE" id="PS00211">
    <property type="entry name" value="ABC_TRANSPORTER_1"/>
    <property type="match status" value="1"/>
</dbReference>
<comment type="similarity">
    <text evidence="8">Belongs to the ABC transporter superfamily. Drug exporter-1 (DrugE1) (TC 3.A.1.105) family.</text>
</comment>
<evidence type="ECO:0000256" key="4">
    <source>
        <dbReference type="ARBA" id="ARBA00022741"/>
    </source>
</evidence>
<dbReference type="GO" id="GO:0005886">
    <property type="term" value="C:plasma membrane"/>
    <property type="evidence" value="ECO:0007669"/>
    <property type="project" value="UniProtKB-SubCell"/>
</dbReference>
<reference evidence="10 11" key="1">
    <citation type="submission" date="2017-10" db="EMBL/GenBank/DDBJ databases">
        <title>Novel microbial diversity and functional potential in the marine mammal oral microbiome.</title>
        <authorList>
            <person name="Dudek N.K."/>
            <person name="Sun C.L."/>
            <person name="Burstein D."/>
            <person name="Kantor R.S."/>
            <person name="Aliaga Goltsman D.S."/>
            <person name="Bik E.M."/>
            <person name="Thomas B.C."/>
            <person name="Banfield J.F."/>
            <person name="Relman D.A."/>
        </authorList>
    </citation>
    <scope>NUCLEOTIDE SEQUENCE [LARGE SCALE GENOMIC DNA]</scope>
    <source>
        <strain evidence="10">DOLJORAL78_61_10</strain>
    </source>
</reference>
<evidence type="ECO:0000256" key="7">
    <source>
        <dbReference type="ARBA" id="ARBA00023136"/>
    </source>
</evidence>
<dbReference type="SMART" id="SM00382">
    <property type="entry name" value="AAA"/>
    <property type="match status" value="1"/>
</dbReference>
<dbReference type="GO" id="GO:1900753">
    <property type="term" value="P:doxorubicin transport"/>
    <property type="evidence" value="ECO:0007669"/>
    <property type="project" value="InterPro"/>
</dbReference>
<keyword evidence="5 10" id="KW-0067">ATP-binding</keyword>
<name>A0A2G6KBP6_9ACTN</name>
<dbReference type="InterPro" id="IPR017871">
    <property type="entry name" value="ABC_transporter-like_CS"/>
</dbReference>
<dbReference type="GO" id="GO:0016887">
    <property type="term" value="F:ATP hydrolysis activity"/>
    <property type="evidence" value="ECO:0007669"/>
    <property type="project" value="InterPro"/>
</dbReference>
<evidence type="ECO:0000259" key="9">
    <source>
        <dbReference type="PROSITE" id="PS50893"/>
    </source>
</evidence>
<dbReference type="InterPro" id="IPR005894">
    <property type="entry name" value="DrrA"/>
</dbReference>
<keyword evidence="4" id="KW-0547">Nucleotide-binding</keyword>
<evidence type="ECO:0000256" key="8">
    <source>
        <dbReference type="ARBA" id="ARBA00049985"/>
    </source>
</evidence>
<dbReference type="AlphaFoldDB" id="A0A2G6KBP6"/>
<dbReference type="PANTHER" id="PTHR43582">
    <property type="entry name" value="LINEARMYCIN RESISTANCE ATP-BINDING PROTEIN LNRL"/>
    <property type="match status" value="1"/>
</dbReference>
<keyword evidence="6" id="KW-1278">Translocase</keyword>
<dbReference type="InterPro" id="IPR003439">
    <property type="entry name" value="ABC_transporter-like_ATP-bd"/>
</dbReference>
<evidence type="ECO:0000256" key="2">
    <source>
        <dbReference type="ARBA" id="ARBA00022448"/>
    </source>
</evidence>
<sequence>MAIEARRLTKTYGSLVAVDDLDLSVVPGEIFGFLGPNGAGKSTTIKMLCTLATPSGGTARVAGYDTVAEPLEVRRRIGLVFQDPTVDAYLTADQNLQFHAELYGLDRSAAAQRIDEVLDMVQLADRRSSKVETFSGGMRRRLEIARGLVHSPAILFLDEPTVGLDPQTRSRIWEYINELRVQTGITIFLTTHYMDEAEHCDRIAIIDHGSVVTVDTPAALKAQVGTDTIRLTTLDDAAVMPILRDRFNLDPIRRDGQIICRAANGHELVPQLCSDLGVAVASVDVSRPTLDDVFMAHTGRTIRDAEADALEHSRAVVAALRRRS</sequence>
<evidence type="ECO:0000256" key="1">
    <source>
        <dbReference type="ARBA" id="ARBA00004413"/>
    </source>
</evidence>
<dbReference type="Pfam" id="PF00005">
    <property type="entry name" value="ABC_tran"/>
    <property type="match status" value="1"/>
</dbReference>
<dbReference type="GO" id="GO:0043215">
    <property type="term" value="P:daunorubicin transport"/>
    <property type="evidence" value="ECO:0007669"/>
    <property type="project" value="InterPro"/>
</dbReference>
<dbReference type="InterPro" id="IPR027417">
    <property type="entry name" value="P-loop_NTPase"/>
</dbReference>
<dbReference type="Proteomes" id="UP000230914">
    <property type="component" value="Unassembled WGS sequence"/>
</dbReference>
<evidence type="ECO:0000256" key="3">
    <source>
        <dbReference type="ARBA" id="ARBA00022475"/>
    </source>
</evidence>
<accession>A0A2G6KBP6</accession>
<dbReference type="EMBL" id="PDSL01000038">
    <property type="protein sequence ID" value="PIE33094.1"/>
    <property type="molecule type" value="Genomic_DNA"/>
</dbReference>
<keyword evidence="2" id="KW-0813">Transport</keyword>
<dbReference type="FunFam" id="3.40.50.300:FF:000589">
    <property type="entry name" value="ABC transporter, ATP-binding subunit"/>
    <property type="match status" value="1"/>
</dbReference>
<dbReference type="GO" id="GO:0005524">
    <property type="term" value="F:ATP binding"/>
    <property type="evidence" value="ECO:0007669"/>
    <property type="project" value="UniProtKB-KW"/>
</dbReference>
<protein>
    <submittedName>
        <fullName evidence="10">ABC transporter ATP-binding protein</fullName>
    </submittedName>
</protein>
<organism evidence="10 11">
    <name type="scientific">Ilumatobacter coccineus</name>
    <dbReference type="NCBI Taxonomy" id="467094"/>
    <lineage>
        <taxon>Bacteria</taxon>
        <taxon>Bacillati</taxon>
        <taxon>Actinomycetota</taxon>
        <taxon>Acidimicrobiia</taxon>
        <taxon>Acidimicrobiales</taxon>
        <taxon>Ilumatobacteraceae</taxon>
        <taxon>Ilumatobacter</taxon>
    </lineage>
</organism>
<dbReference type="NCBIfam" id="TIGR01188">
    <property type="entry name" value="drrA"/>
    <property type="match status" value="1"/>
</dbReference>
<proteinExistence type="inferred from homology"/>
<dbReference type="Gene3D" id="3.40.50.300">
    <property type="entry name" value="P-loop containing nucleotide triphosphate hydrolases"/>
    <property type="match status" value="1"/>
</dbReference>
<comment type="caution">
    <text evidence="10">The sequence shown here is derived from an EMBL/GenBank/DDBJ whole genome shotgun (WGS) entry which is preliminary data.</text>
</comment>
<evidence type="ECO:0000256" key="5">
    <source>
        <dbReference type="ARBA" id="ARBA00022840"/>
    </source>
</evidence>
<dbReference type="InterPro" id="IPR003593">
    <property type="entry name" value="AAA+_ATPase"/>
</dbReference>
<evidence type="ECO:0000313" key="11">
    <source>
        <dbReference type="Proteomes" id="UP000230914"/>
    </source>
</evidence>
<dbReference type="SUPFAM" id="SSF52540">
    <property type="entry name" value="P-loop containing nucleoside triphosphate hydrolases"/>
    <property type="match status" value="1"/>
</dbReference>